<reference evidence="3" key="1">
    <citation type="submission" date="2023-10" db="EMBL/GenBank/DDBJ databases">
        <title>Genome assemblies of two species of porcelain crab, Petrolisthes cinctipes and Petrolisthes manimaculis (Anomura: Porcellanidae).</title>
        <authorList>
            <person name="Angst P."/>
        </authorList>
    </citation>
    <scope>NUCLEOTIDE SEQUENCE</scope>
    <source>
        <strain evidence="3">PB745_01</strain>
        <tissue evidence="3">Gill</tissue>
    </source>
</reference>
<sequence length="292" mass="30256">MYRCGALFPRLSRPTSRAVECGKSGNINKVGSKRGYGDVPFKPPTMSDLPQPQGSWAQHNARIQRKYNLQLAAGVGFSAFTLFFAKQSGLINFGLAPGKVKFPAAEPAADASEEEEEAATPVEEEEAAAEAAVEPVETPAEPEPTPPPAAPEAAAVEPVETSAEPEPTAPPAATEAGESGLDVEQVVDPPTSCVDNGSVEPVVEETAPTEPEPVVEEVAPTEPEPVVEDIAPTEPEPVVAKVAPTEPEPVVAETVTAEPVIADITPAEPVVAETVAEEIAPAEPVVTVPDAA</sequence>
<comment type="caution">
    <text evidence="3">The sequence shown here is derived from an EMBL/GenBank/DDBJ whole genome shotgun (WGS) entry which is preliminary data.</text>
</comment>
<dbReference type="Proteomes" id="UP001286313">
    <property type="component" value="Unassembled WGS sequence"/>
</dbReference>
<feature type="compositionally biased region" description="Low complexity" evidence="1">
    <location>
        <begin position="129"/>
        <end position="139"/>
    </location>
</feature>
<keyword evidence="4" id="KW-1185">Reference proteome</keyword>
<dbReference type="Pfam" id="PF16020">
    <property type="entry name" value="Deltameth_res"/>
    <property type="match status" value="1"/>
</dbReference>
<feature type="compositionally biased region" description="Pro residues" evidence="1">
    <location>
        <begin position="141"/>
        <end position="150"/>
    </location>
</feature>
<accession>A0AAE1EL68</accession>
<gene>
    <name evidence="3" type="ORF">Pcinc_038848</name>
</gene>
<protein>
    <recommendedName>
        <fullName evidence="2">Deltamethrin resistance protein prag01 domain-containing protein</fullName>
    </recommendedName>
</protein>
<dbReference type="PANTHER" id="PTHR22133">
    <property type="entry name" value="AT01821P-RELATED"/>
    <property type="match status" value="1"/>
</dbReference>
<feature type="region of interest" description="Disordered" evidence="1">
    <location>
        <begin position="106"/>
        <end position="236"/>
    </location>
</feature>
<evidence type="ECO:0000259" key="2">
    <source>
        <dbReference type="Pfam" id="PF16020"/>
    </source>
</evidence>
<evidence type="ECO:0000313" key="3">
    <source>
        <dbReference type="EMBL" id="KAK3854685.1"/>
    </source>
</evidence>
<organism evidence="3 4">
    <name type="scientific">Petrolisthes cinctipes</name>
    <name type="common">Flat porcelain crab</name>
    <dbReference type="NCBI Taxonomy" id="88211"/>
    <lineage>
        <taxon>Eukaryota</taxon>
        <taxon>Metazoa</taxon>
        <taxon>Ecdysozoa</taxon>
        <taxon>Arthropoda</taxon>
        <taxon>Crustacea</taxon>
        <taxon>Multicrustacea</taxon>
        <taxon>Malacostraca</taxon>
        <taxon>Eumalacostraca</taxon>
        <taxon>Eucarida</taxon>
        <taxon>Decapoda</taxon>
        <taxon>Pleocyemata</taxon>
        <taxon>Anomura</taxon>
        <taxon>Galatheoidea</taxon>
        <taxon>Porcellanidae</taxon>
        <taxon>Petrolisthes</taxon>
    </lineage>
</organism>
<evidence type="ECO:0000256" key="1">
    <source>
        <dbReference type="SAM" id="MobiDB-lite"/>
    </source>
</evidence>
<evidence type="ECO:0000313" key="4">
    <source>
        <dbReference type="Proteomes" id="UP001286313"/>
    </source>
</evidence>
<feature type="domain" description="Deltamethrin resistance protein prag01" evidence="2">
    <location>
        <begin position="47"/>
        <end position="95"/>
    </location>
</feature>
<dbReference type="AlphaFoldDB" id="A0AAE1EL68"/>
<dbReference type="PANTHER" id="PTHR22133:SF2">
    <property type="entry name" value="AT01821P-RELATED"/>
    <property type="match status" value="1"/>
</dbReference>
<feature type="compositionally biased region" description="Low complexity" evidence="1">
    <location>
        <begin position="199"/>
        <end position="209"/>
    </location>
</feature>
<dbReference type="InterPro" id="IPR031973">
    <property type="entry name" value="Deltameth_res_prag01"/>
</dbReference>
<dbReference type="EMBL" id="JAWQEG010006488">
    <property type="protein sequence ID" value="KAK3854685.1"/>
    <property type="molecule type" value="Genomic_DNA"/>
</dbReference>
<proteinExistence type="predicted"/>
<name>A0AAE1EL68_PETCI</name>
<feature type="compositionally biased region" description="Low complexity" evidence="1">
    <location>
        <begin position="151"/>
        <end position="176"/>
    </location>
</feature>
<feature type="compositionally biased region" description="Acidic residues" evidence="1">
    <location>
        <begin position="111"/>
        <end position="128"/>
    </location>
</feature>